<reference evidence="1" key="1">
    <citation type="submission" date="2022-11" db="EMBL/GenBank/DDBJ databases">
        <title>Genome Sequence of Boeremia exigua.</title>
        <authorList>
            <person name="Buettner E."/>
        </authorList>
    </citation>
    <scope>NUCLEOTIDE SEQUENCE</scope>
    <source>
        <strain evidence="1">CU02</strain>
    </source>
</reference>
<evidence type="ECO:0000313" key="2">
    <source>
        <dbReference type="Proteomes" id="UP001153331"/>
    </source>
</evidence>
<evidence type="ECO:0000313" key="1">
    <source>
        <dbReference type="EMBL" id="KAJ8113727.1"/>
    </source>
</evidence>
<comment type="caution">
    <text evidence="1">The sequence shown here is derived from an EMBL/GenBank/DDBJ whole genome shotgun (WGS) entry which is preliminary data.</text>
</comment>
<organism evidence="1 2">
    <name type="scientific">Boeremia exigua</name>
    <dbReference type="NCBI Taxonomy" id="749465"/>
    <lineage>
        <taxon>Eukaryota</taxon>
        <taxon>Fungi</taxon>
        <taxon>Dikarya</taxon>
        <taxon>Ascomycota</taxon>
        <taxon>Pezizomycotina</taxon>
        <taxon>Dothideomycetes</taxon>
        <taxon>Pleosporomycetidae</taxon>
        <taxon>Pleosporales</taxon>
        <taxon>Pleosporineae</taxon>
        <taxon>Didymellaceae</taxon>
        <taxon>Boeremia</taxon>
    </lineage>
</organism>
<protein>
    <submittedName>
        <fullName evidence="1">Uncharacterized protein</fullName>
    </submittedName>
</protein>
<dbReference type="Proteomes" id="UP001153331">
    <property type="component" value="Unassembled WGS sequence"/>
</dbReference>
<gene>
    <name evidence="1" type="ORF">OPT61_g4208</name>
</gene>
<dbReference type="EMBL" id="JAPHNI010000234">
    <property type="protein sequence ID" value="KAJ8113727.1"/>
    <property type="molecule type" value="Genomic_DNA"/>
</dbReference>
<keyword evidence="2" id="KW-1185">Reference proteome</keyword>
<name>A0ACC2IF57_9PLEO</name>
<proteinExistence type="predicted"/>
<accession>A0ACC2IF57</accession>
<sequence length="305" mass="34120">MRNTAVVMTQFLRPKFRPRPPLHCLCLPGDPLEARLKAIQEALASGEDPNELGGYTNPGVGRPLHYATDDSVQHDRVQMPQNLPVVKLLLESGADPRLPDLHGQTPIEGLEMWLRAYHKDVQSTWQPEMLELKSFFEAALETMKKAALALDDNMLIDRRPADHDVLKLFNRRFAMKFRELRPSTACGRGQRAVQKAVKLLRRVIKVQDTFRSLERTLHYELARACLVDRQMQKAADLFESVVGIKTYTLPADYLLLLVLTEVLVDDIHANLAVRSDKASSITSSVITSSVGSPNVTMGGAANIMT</sequence>